<dbReference type="Proteomes" id="UP000054630">
    <property type="component" value="Unassembled WGS sequence"/>
</dbReference>
<gene>
    <name evidence="1" type="ORF">T07_2185</name>
</gene>
<reference evidence="1 2" key="1">
    <citation type="submission" date="2015-01" db="EMBL/GenBank/DDBJ databases">
        <title>Evolution of Trichinella species and genotypes.</title>
        <authorList>
            <person name="Korhonen P.K."/>
            <person name="Edoardo P."/>
            <person name="Giuseppe L.R."/>
            <person name="Gasser R.B."/>
        </authorList>
    </citation>
    <scope>NUCLEOTIDE SEQUENCE [LARGE SCALE GENOMIC DNA]</scope>
    <source>
        <strain evidence="1">ISS37</strain>
    </source>
</reference>
<keyword evidence="2" id="KW-1185">Reference proteome</keyword>
<sequence>MEIYKWKNSNKSECIRRGYTLIAMFIWINYYREYVCMSKYEAFFTADQLLHPCYSKSSKLTQTS</sequence>
<evidence type="ECO:0000313" key="1">
    <source>
        <dbReference type="EMBL" id="KRX20760.1"/>
    </source>
</evidence>
<organism evidence="1 2">
    <name type="scientific">Trichinella nelsoni</name>
    <dbReference type="NCBI Taxonomy" id="6336"/>
    <lineage>
        <taxon>Eukaryota</taxon>
        <taxon>Metazoa</taxon>
        <taxon>Ecdysozoa</taxon>
        <taxon>Nematoda</taxon>
        <taxon>Enoplea</taxon>
        <taxon>Dorylaimia</taxon>
        <taxon>Trichinellida</taxon>
        <taxon>Trichinellidae</taxon>
        <taxon>Trichinella</taxon>
    </lineage>
</organism>
<comment type="caution">
    <text evidence="1">The sequence shown here is derived from an EMBL/GenBank/DDBJ whole genome shotgun (WGS) entry which is preliminary data.</text>
</comment>
<evidence type="ECO:0000313" key="2">
    <source>
        <dbReference type="Proteomes" id="UP000054630"/>
    </source>
</evidence>
<dbReference type="AlphaFoldDB" id="A0A0V0S200"/>
<protein>
    <submittedName>
        <fullName evidence="1">Uncharacterized protein</fullName>
    </submittedName>
</protein>
<name>A0A0V0S200_9BILA</name>
<accession>A0A0V0S200</accession>
<proteinExistence type="predicted"/>
<dbReference type="EMBL" id="JYDL01000045">
    <property type="protein sequence ID" value="KRX20760.1"/>
    <property type="molecule type" value="Genomic_DNA"/>
</dbReference>